<gene>
    <name evidence="1" type="ORF">K461DRAFT_283337</name>
</gene>
<sequence length="116" mass="13061">MTPFEDERRSNRCKCKYKIAALWASGGASESASSLLTCDCLMLPCWTLHMAGSIEWLRIGVVQCKARRGSLWGDLTATLFLVAIFRDLLVPAEADQVCQIAVVDFHDENMFRGWIF</sequence>
<dbReference type="Proteomes" id="UP000799439">
    <property type="component" value="Unassembled WGS sequence"/>
</dbReference>
<reference evidence="1" key="1">
    <citation type="journal article" date="2020" name="Stud. Mycol.">
        <title>101 Dothideomycetes genomes: a test case for predicting lifestyles and emergence of pathogens.</title>
        <authorList>
            <person name="Haridas S."/>
            <person name="Albert R."/>
            <person name="Binder M."/>
            <person name="Bloem J."/>
            <person name="Labutti K."/>
            <person name="Salamov A."/>
            <person name="Andreopoulos B."/>
            <person name="Baker S."/>
            <person name="Barry K."/>
            <person name="Bills G."/>
            <person name="Bluhm B."/>
            <person name="Cannon C."/>
            <person name="Castanera R."/>
            <person name="Culley D."/>
            <person name="Daum C."/>
            <person name="Ezra D."/>
            <person name="Gonzalez J."/>
            <person name="Henrissat B."/>
            <person name="Kuo A."/>
            <person name="Liang C."/>
            <person name="Lipzen A."/>
            <person name="Lutzoni F."/>
            <person name="Magnuson J."/>
            <person name="Mondo S."/>
            <person name="Nolan M."/>
            <person name="Ohm R."/>
            <person name="Pangilinan J."/>
            <person name="Park H.-J."/>
            <person name="Ramirez L."/>
            <person name="Alfaro M."/>
            <person name="Sun H."/>
            <person name="Tritt A."/>
            <person name="Yoshinaga Y."/>
            <person name="Zwiers L.-H."/>
            <person name="Turgeon B."/>
            <person name="Goodwin S."/>
            <person name="Spatafora J."/>
            <person name="Crous P."/>
            <person name="Grigoriev I."/>
        </authorList>
    </citation>
    <scope>NUCLEOTIDE SEQUENCE</scope>
    <source>
        <strain evidence="1">CBS 260.36</strain>
    </source>
</reference>
<evidence type="ECO:0000313" key="1">
    <source>
        <dbReference type="EMBL" id="KAF2147746.1"/>
    </source>
</evidence>
<comment type="caution">
    <text evidence="1">The sequence shown here is derived from an EMBL/GenBank/DDBJ whole genome shotgun (WGS) entry which is preliminary data.</text>
</comment>
<evidence type="ECO:0000313" key="2">
    <source>
        <dbReference type="Proteomes" id="UP000799439"/>
    </source>
</evidence>
<protein>
    <submittedName>
        <fullName evidence="1">Uncharacterized protein</fullName>
    </submittedName>
</protein>
<name>A0A9P4MHC8_9PEZI</name>
<dbReference type="EMBL" id="ML996095">
    <property type="protein sequence ID" value="KAF2147746.1"/>
    <property type="molecule type" value="Genomic_DNA"/>
</dbReference>
<keyword evidence="2" id="KW-1185">Reference proteome</keyword>
<organism evidence="1 2">
    <name type="scientific">Myriangium duriaei CBS 260.36</name>
    <dbReference type="NCBI Taxonomy" id="1168546"/>
    <lineage>
        <taxon>Eukaryota</taxon>
        <taxon>Fungi</taxon>
        <taxon>Dikarya</taxon>
        <taxon>Ascomycota</taxon>
        <taxon>Pezizomycotina</taxon>
        <taxon>Dothideomycetes</taxon>
        <taxon>Dothideomycetidae</taxon>
        <taxon>Myriangiales</taxon>
        <taxon>Myriangiaceae</taxon>
        <taxon>Myriangium</taxon>
    </lineage>
</organism>
<dbReference type="AlphaFoldDB" id="A0A9P4MHC8"/>
<proteinExistence type="predicted"/>
<accession>A0A9P4MHC8</accession>